<reference evidence="1 2" key="1">
    <citation type="journal article" date="2022" name="G3 (Bethesda)">
        <title>Whole-genome sequence and methylome profiling of the almond [Prunus dulcis (Mill.) D.A. Webb] cultivar 'Nonpareil'.</title>
        <authorList>
            <person name="D'Amico-Willman K.M."/>
            <person name="Ouma W.Z."/>
            <person name="Meulia T."/>
            <person name="Sideli G.M."/>
            <person name="Gradziel T.M."/>
            <person name="Fresnedo-Ramirez J."/>
        </authorList>
    </citation>
    <scope>NUCLEOTIDE SEQUENCE [LARGE SCALE GENOMIC DNA]</scope>
    <source>
        <strain evidence="1">Clone GOH B32 T37-40</strain>
    </source>
</reference>
<dbReference type="EMBL" id="JAJFAZ020000003">
    <property type="protein sequence ID" value="KAI5339200.1"/>
    <property type="molecule type" value="Genomic_DNA"/>
</dbReference>
<keyword evidence="2" id="KW-1185">Reference proteome</keyword>
<accession>A0AAD4W941</accession>
<proteinExistence type="predicted"/>
<comment type="caution">
    <text evidence="1">The sequence shown here is derived from an EMBL/GenBank/DDBJ whole genome shotgun (WGS) entry which is preliminary data.</text>
</comment>
<dbReference type="Proteomes" id="UP001054821">
    <property type="component" value="Chromosome 3"/>
</dbReference>
<protein>
    <submittedName>
        <fullName evidence="1">Uncharacterized protein</fullName>
    </submittedName>
</protein>
<dbReference type="AlphaFoldDB" id="A0AAD4W941"/>
<name>A0AAD4W941_PRUDU</name>
<organism evidence="1 2">
    <name type="scientific">Prunus dulcis</name>
    <name type="common">Almond</name>
    <name type="synonym">Amygdalus dulcis</name>
    <dbReference type="NCBI Taxonomy" id="3755"/>
    <lineage>
        <taxon>Eukaryota</taxon>
        <taxon>Viridiplantae</taxon>
        <taxon>Streptophyta</taxon>
        <taxon>Embryophyta</taxon>
        <taxon>Tracheophyta</taxon>
        <taxon>Spermatophyta</taxon>
        <taxon>Magnoliopsida</taxon>
        <taxon>eudicotyledons</taxon>
        <taxon>Gunneridae</taxon>
        <taxon>Pentapetalae</taxon>
        <taxon>rosids</taxon>
        <taxon>fabids</taxon>
        <taxon>Rosales</taxon>
        <taxon>Rosaceae</taxon>
        <taxon>Amygdaloideae</taxon>
        <taxon>Amygdaleae</taxon>
        <taxon>Prunus</taxon>
    </lineage>
</organism>
<gene>
    <name evidence="1" type="ORF">L3X38_018472</name>
</gene>
<evidence type="ECO:0000313" key="1">
    <source>
        <dbReference type="EMBL" id="KAI5339200.1"/>
    </source>
</evidence>
<sequence>MRVKRLAKKKLIATQVEPFDELVDDGSSVLVNRALTKSKLNNRPKMNRLVSRILKRSEVVETRTAVLNGFKEQCTRVSKIRSKKLDFFPLSQFWARERKWIGHYCGLGREM</sequence>
<evidence type="ECO:0000313" key="2">
    <source>
        <dbReference type="Proteomes" id="UP001054821"/>
    </source>
</evidence>